<comment type="subcellular location">
    <subcellularLocation>
        <location evidence="2">Cell membrane</location>
        <topology evidence="2">Multi-pass membrane protein</topology>
    </subcellularLocation>
</comment>
<dbReference type="RefSeq" id="WP_129314397.1">
    <property type="nucleotide sequence ID" value="NZ_CP197643.1"/>
</dbReference>
<evidence type="ECO:0000256" key="3">
    <source>
        <dbReference type="ARBA" id="ARBA00006870"/>
    </source>
</evidence>
<evidence type="ECO:0000256" key="10">
    <source>
        <dbReference type="PIRNR" id="PIRNR017385"/>
    </source>
</evidence>
<protein>
    <recommendedName>
        <fullName evidence="10">Cytochrome c oxidase polypeptide 4</fullName>
        <ecNumber evidence="10">7.1.1.9</ecNumber>
    </recommendedName>
    <alternativeName>
        <fullName evidence="10">Cytochrome aa3 subunit 4</fullName>
    </alternativeName>
    <alternativeName>
        <fullName evidence="10">Cytochrome c oxidase polypeptide IV</fullName>
    </alternativeName>
</protein>
<name>A0A7K1LGM4_9MICC</name>
<evidence type="ECO:0000256" key="1">
    <source>
        <dbReference type="ARBA" id="ARBA00002536"/>
    </source>
</evidence>
<evidence type="ECO:0000256" key="9">
    <source>
        <dbReference type="ARBA" id="ARBA00047816"/>
    </source>
</evidence>
<dbReference type="AlphaFoldDB" id="A0A7K1LGM4"/>
<gene>
    <name evidence="12" type="ORF">GMA10_03805</name>
</gene>
<keyword evidence="13" id="KW-1185">Reference proteome</keyword>
<keyword evidence="5 11" id="KW-0812">Transmembrane</keyword>
<comment type="subunit">
    <text evidence="10">Associates with subunits I, II and III to form cytochrome c oxidase.</text>
</comment>
<dbReference type="GO" id="GO:0022900">
    <property type="term" value="P:electron transport chain"/>
    <property type="evidence" value="ECO:0007669"/>
    <property type="project" value="InterPro"/>
</dbReference>
<comment type="similarity">
    <text evidence="3 10">Belongs to the cytochrome c oxidase bacterial subunit CtaF family.</text>
</comment>
<evidence type="ECO:0000256" key="8">
    <source>
        <dbReference type="ARBA" id="ARBA00023136"/>
    </source>
</evidence>
<dbReference type="GO" id="GO:0004129">
    <property type="term" value="F:cytochrome-c oxidase activity"/>
    <property type="evidence" value="ECO:0007669"/>
    <property type="project" value="UniProtKB-EC"/>
</dbReference>
<dbReference type="Pfam" id="PF12270">
    <property type="entry name" value="Cyt_c_ox_IV"/>
    <property type="match status" value="1"/>
</dbReference>
<dbReference type="InterPro" id="IPR021050">
    <property type="entry name" value="Cyt_c_oxidase_su4_actinobac"/>
</dbReference>
<dbReference type="OrthoDB" id="5244617at2"/>
<evidence type="ECO:0000256" key="7">
    <source>
        <dbReference type="ARBA" id="ARBA00022989"/>
    </source>
</evidence>
<evidence type="ECO:0000256" key="5">
    <source>
        <dbReference type="ARBA" id="ARBA00022692"/>
    </source>
</evidence>
<dbReference type="PIRSF" id="PIRSF017385">
    <property type="entry name" value="CtaF"/>
    <property type="match status" value="1"/>
</dbReference>
<dbReference type="Proteomes" id="UP000462152">
    <property type="component" value="Unassembled WGS sequence"/>
</dbReference>
<keyword evidence="8 10" id="KW-0472">Membrane</keyword>
<evidence type="ECO:0000256" key="11">
    <source>
        <dbReference type="SAM" id="Phobius"/>
    </source>
</evidence>
<organism evidence="12 13">
    <name type="scientific">Rothia koreensis</name>
    <dbReference type="NCBI Taxonomy" id="592378"/>
    <lineage>
        <taxon>Bacteria</taxon>
        <taxon>Bacillati</taxon>
        <taxon>Actinomycetota</taxon>
        <taxon>Actinomycetes</taxon>
        <taxon>Micrococcales</taxon>
        <taxon>Micrococcaceae</taxon>
        <taxon>Rothia</taxon>
    </lineage>
</organism>
<comment type="catalytic activity">
    <reaction evidence="9 10">
        <text>4 Fe(II)-[cytochrome c] + O2 + 8 H(+)(in) = 4 Fe(III)-[cytochrome c] + 2 H2O + 4 H(+)(out)</text>
        <dbReference type="Rhea" id="RHEA:11436"/>
        <dbReference type="Rhea" id="RHEA-COMP:10350"/>
        <dbReference type="Rhea" id="RHEA-COMP:14399"/>
        <dbReference type="ChEBI" id="CHEBI:15377"/>
        <dbReference type="ChEBI" id="CHEBI:15378"/>
        <dbReference type="ChEBI" id="CHEBI:15379"/>
        <dbReference type="ChEBI" id="CHEBI:29033"/>
        <dbReference type="ChEBI" id="CHEBI:29034"/>
        <dbReference type="EC" id="7.1.1.9"/>
    </reaction>
</comment>
<keyword evidence="7 11" id="KW-1133">Transmembrane helix</keyword>
<proteinExistence type="inferred from homology"/>
<evidence type="ECO:0000313" key="12">
    <source>
        <dbReference type="EMBL" id="MUN54346.1"/>
    </source>
</evidence>
<comment type="function">
    <text evidence="1 10">Part of cytochrome c oxidase, its function is unknown.</text>
</comment>
<feature type="transmembrane region" description="Helical" evidence="11">
    <location>
        <begin position="85"/>
        <end position="108"/>
    </location>
</feature>
<dbReference type="EC" id="7.1.1.9" evidence="10"/>
<reference evidence="12 13" key="1">
    <citation type="submission" date="2019-12" db="EMBL/GenBank/DDBJ databases">
        <authorList>
            <person name="Li J."/>
            <person name="Shi Y."/>
            <person name="Xu G."/>
            <person name="Xiao D."/>
            <person name="Ran X."/>
        </authorList>
    </citation>
    <scope>NUCLEOTIDE SEQUENCE [LARGE SCALE GENOMIC DNA]</scope>
    <source>
        <strain evidence="12 13">JCM 15915</strain>
    </source>
</reference>
<evidence type="ECO:0000256" key="4">
    <source>
        <dbReference type="ARBA" id="ARBA00022475"/>
    </source>
</evidence>
<keyword evidence="6 10" id="KW-1278">Translocase</keyword>
<sequence length="133" mass="14853">MRENAILFWILFIFLIPVTIVYGFMTGFTEWVGFPALLLTALMSAFLGFFFSFTAKKHPNQPSDNLDGEIVDAAGDYGFYSPWSWWPLLLAIAAAIGVVAMAIGWWMLMLAAPVALIGLVGWVYEYSRGNHAH</sequence>
<keyword evidence="4 10" id="KW-1003">Cell membrane</keyword>
<feature type="transmembrane region" description="Helical" evidence="11">
    <location>
        <begin position="32"/>
        <end position="53"/>
    </location>
</feature>
<feature type="transmembrane region" description="Helical" evidence="11">
    <location>
        <begin position="6"/>
        <end position="25"/>
    </location>
</feature>
<accession>A0A7K1LGM4</accession>
<evidence type="ECO:0000313" key="13">
    <source>
        <dbReference type="Proteomes" id="UP000462152"/>
    </source>
</evidence>
<comment type="caution">
    <text evidence="12">The sequence shown here is derived from an EMBL/GenBank/DDBJ whole genome shotgun (WGS) entry which is preliminary data.</text>
</comment>
<dbReference type="EMBL" id="WOGT01000001">
    <property type="protein sequence ID" value="MUN54346.1"/>
    <property type="molecule type" value="Genomic_DNA"/>
</dbReference>
<evidence type="ECO:0000256" key="2">
    <source>
        <dbReference type="ARBA" id="ARBA00004651"/>
    </source>
</evidence>
<dbReference type="GO" id="GO:0005886">
    <property type="term" value="C:plasma membrane"/>
    <property type="evidence" value="ECO:0007669"/>
    <property type="project" value="UniProtKB-SubCell"/>
</dbReference>
<evidence type="ECO:0000256" key="6">
    <source>
        <dbReference type="ARBA" id="ARBA00022967"/>
    </source>
</evidence>